<dbReference type="Proteomes" id="UP000001548">
    <property type="component" value="Unassembled WGS sequence"/>
</dbReference>
<protein>
    <submittedName>
        <fullName evidence="1">Uncharacterized protein</fullName>
    </submittedName>
</protein>
<accession>D3KH92</accession>
<evidence type="ECO:0000313" key="2">
    <source>
        <dbReference type="Proteomes" id="UP000001548"/>
    </source>
</evidence>
<dbReference type="HOGENOM" id="CLU_616020_0_0_1"/>
<evidence type="ECO:0000313" key="1">
    <source>
        <dbReference type="EMBL" id="KAE8301931.1"/>
    </source>
</evidence>
<comment type="caution">
    <text evidence="1">The sequence shown here is derived from an EMBL/GenBank/DDBJ whole genome shotgun (WGS) entry which is preliminary data.</text>
</comment>
<dbReference type="EMBL" id="AACB03000004">
    <property type="protein sequence ID" value="KAE8301931.1"/>
    <property type="molecule type" value="Genomic_DNA"/>
</dbReference>
<proteinExistence type="predicted"/>
<name>D3KH92_GIAIC</name>
<reference evidence="1 2" key="1">
    <citation type="journal article" date="2007" name="Science">
        <title>Genomic minimalism in the early diverging intestinal parasite Giardia lamblia.</title>
        <authorList>
            <person name="Morrison H.G."/>
            <person name="McArthur A.G."/>
            <person name="Gillin F.D."/>
            <person name="Aley S.B."/>
            <person name="Adam R.D."/>
            <person name="Olsen G.J."/>
            <person name="Best A.A."/>
            <person name="Cande W.Z."/>
            <person name="Chen F."/>
            <person name="Cipriano M.J."/>
            <person name="Davids B.J."/>
            <person name="Dawson S.C."/>
            <person name="Elmendorf H.G."/>
            <person name="Hehl A.B."/>
            <person name="Holder M.E."/>
            <person name="Huse S.M."/>
            <person name="Kim U.U."/>
            <person name="Lasek-Nesselquist E."/>
            <person name="Manning G."/>
            <person name="Nigam A."/>
            <person name="Nixon J.E."/>
            <person name="Palm D."/>
            <person name="Passamaneck N.E."/>
            <person name="Prabhu A."/>
            <person name="Reich C.I."/>
            <person name="Reiner D.S."/>
            <person name="Samuelson J."/>
            <person name="Svard S.G."/>
            <person name="Sogin M.L."/>
        </authorList>
    </citation>
    <scope>NUCLEOTIDE SEQUENCE [LARGE SCALE GENOMIC DNA]</scope>
    <source>
        <strain evidence="1 2">WB C6</strain>
    </source>
</reference>
<gene>
    <name evidence="1" type="ORF">GL50803_009128</name>
</gene>
<sequence length="445" mass="49842">MEPLPFRTMLNPAAMALSDSSSGEREDSPSPVFTTECPLDYCSRTSIQLSFSSCSSTADCARAVPLLKRAYKAVFGNRYLGESEMIQKYLLSDSLLILRDRNSKDVKGTVQETQPPDLQVADVDADKGLDADIYSHRTYKDFHLILQTIQEGLRMYVSVSGSALYARPYSVILDDLFHLAQLPQKTANGYIDRQLQNNKNAIKTIIADICAYRRALLDCYKHISKLPFVVVLGSNFEALFGHCDALGKDDFCMVSGYPGIIEALEHTLRHQSSKVGQALKNIEGEPRYTSYHIHREGSFIYIVGNITLVTNFFLYRIPLSIGLHSAEKSLPRIYSMRSFECSFQNTNIACTVNEDDRLFSIDCYMPFFSVKQVVEGLQRAMAAASSDCQLLVELSAPTQHSRNFNYPILARADGASEPSQKNNTSNIRGFLKQLSVDAKGFMSYY</sequence>
<dbReference type="VEuPathDB" id="GiardiaDB:GL50803_9128"/>
<organism evidence="1 2">
    <name type="scientific">Giardia intestinalis (strain ATCC 50803 / WB clone C6)</name>
    <name type="common">Giardia lamblia</name>
    <dbReference type="NCBI Taxonomy" id="184922"/>
    <lineage>
        <taxon>Eukaryota</taxon>
        <taxon>Metamonada</taxon>
        <taxon>Diplomonadida</taxon>
        <taxon>Hexamitidae</taxon>
        <taxon>Giardiinae</taxon>
        <taxon>Giardia</taxon>
    </lineage>
</organism>
<keyword evidence="2" id="KW-1185">Reference proteome</keyword>
<dbReference type="OMA" id="ALLDCYK"/>
<dbReference type="AlphaFoldDB" id="D3KH92"/>